<keyword evidence="2" id="KW-0472">Membrane</keyword>
<keyword evidence="2" id="KW-1133">Transmembrane helix</keyword>
<dbReference type="AlphaFoldDB" id="A0A9C9NHC5"/>
<gene>
    <name evidence="3" type="ORF">ENH89_13475</name>
</gene>
<sequence>MGENSLSVLAIACSIAALSTSLVVALRSTPQRVRKAAYDALQLAEEMQNGFLVASNRMVSFMEEVTRERASARADVEEAERKRRQAAAKMSKVNASEAQEAERPKSLREVLDTLPAGDPRRLALLRRSNMTASDEG</sequence>
<evidence type="ECO:0000256" key="2">
    <source>
        <dbReference type="SAM" id="Phobius"/>
    </source>
</evidence>
<feature type="compositionally biased region" description="Basic and acidic residues" evidence="1">
    <location>
        <begin position="69"/>
        <end position="81"/>
    </location>
</feature>
<feature type="transmembrane region" description="Helical" evidence="2">
    <location>
        <begin position="6"/>
        <end position="26"/>
    </location>
</feature>
<protein>
    <submittedName>
        <fullName evidence="3">Uncharacterized protein</fullName>
    </submittedName>
</protein>
<keyword evidence="2" id="KW-0812">Transmembrane</keyword>
<comment type="caution">
    <text evidence="3">The sequence shown here is derived from an EMBL/GenBank/DDBJ whole genome shotgun (WGS) entry which is preliminary data.</text>
</comment>
<dbReference type="Proteomes" id="UP000885680">
    <property type="component" value="Unassembled WGS sequence"/>
</dbReference>
<organism evidence="3 4">
    <name type="scientific">Aurantimonas coralicida</name>
    <dbReference type="NCBI Taxonomy" id="182270"/>
    <lineage>
        <taxon>Bacteria</taxon>
        <taxon>Pseudomonadati</taxon>
        <taxon>Pseudomonadota</taxon>
        <taxon>Alphaproteobacteria</taxon>
        <taxon>Hyphomicrobiales</taxon>
        <taxon>Aurantimonadaceae</taxon>
        <taxon>Aurantimonas</taxon>
    </lineage>
</organism>
<proteinExistence type="predicted"/>
<dbReference type="EMBL" id="DRGN01000187">
    <property type="protein sequence ID" value="HEU01329.1"/>
    <property type="molecule type" value="Genomic_DNA"/>
</dbReference>
<evidence type="ECO:0000313" key="3">
    <source>
        <dbReference type="EMBL" id="HEU01329.1"/>
    </source>
</evidence>
<accession>A0A9C9NHC5</accession>
<feature type="compositionally biased region" description="Basic and acidic residues" evidence="1">
    <location>
        <begin position="100"/>
        <end position="111"/>
    </location>
</feature>
<feature type="region of interest" description="Disordered" evidence="1">
    <location>
        <begin position="69"/>
        <end position="136"/>
    </location>
</feature>
<evidence type="ECO:0000313" key="4">
    <source>
        <dbReference type="Proteomes" id="UP000885680"/>
    </source>
</evidence>
<name>A0A9C9NHC5_9HYPH</name>
<evidence type="ECO:0000256" key="1">
    <source>
        <dbReference type="SAM" id="MobiDB-lite"/>
    </source>
</evidence>
<reference evidence="3" key="1">
    <citation type="journal article" date="2020" name="mSystems">
        <title>Genome- and Community-Level Interaction Insights into Carbon Utilization and Element Cycling Functions of Hydrothermarchaeota in Hydrothermal Sediment.</title>
        <authorList>
            <person name="Zhou Z."/>
            <person name="Liu Y."/>
            <person name="Xu W."/>
            <person name="Pan J."/>
            <person name="Luo Z.H."/>
            <person name="Li M."/>
        </authorList>
    </citation>
    <scope>NUCLEOTIDE SEQUENCE</scope>
    <source>
        <strain evidence="3">HyVt-347</strain>
    </source>
</reference>